<protein>
    <submittedName>
        <fullName evidence="2">Phage holin family protein</fullName>
    </submittedName>
</protein>
<keyword evidence="1" id="KW-0812">Transmembrane</keyword>
<gene>
    <name evidence="2" type="ORF">H8L32_10970</name>
</gene>
<evidence type="ECO:0000313" key="2">
    <source>
        <dbReference type="EMBL" id="MBC3917998.1"/>
    </source>
</evidence>
<name>A0ABR6ZQ63_9BURK</name>
<dbReference type="InterPro" id="IPR009937">
    <property type="entry name" value="Phage_holin_3_6"/>
</dbReference>
<keyword evidence="1" id="KW-0472">Membrane</keyword>
<comment type="caution">
    <text evidence="2">The sequence shown here is derived from an EMBL/GenBank/DDBJ whole genome shotgun (WGS) entry which is preliminary data.</text>
</comment>
<dbReference type="Pfam" id="PF07332">
    <property type="entry name" value="Phage_holin_3_6"/>
    <property type="match status" value="1"/>
</dbReference>
<feature type="transmembrane region" description="Helical" evidence="1">
    <location>
        <begin position="40"/>
        <end position="65"/>
    </location>
</feature>
<dbReference type="Proteomes" id="UP000650424">
    <property type="component" value="Unassembled WGS sequence"/>
</dbReference>
<keyword evidence="3" id="KW-1185">Reference proteome</keyword>
<reference evidence="2 3" key="1">
    <citation type="submission" date="2020-08" db="EMBL/GenBank/DDBJ databases">
        <title>Novel species isolated from subtropical streams in China.</title>
        <authorList>
            <person name="Lu H."/>
        </authorList>
    </citation>
    <scope>NUCLEOTIDE SEQUENCE [LARGE SCALE GENOMIC DNA]</scope>
    <source>
        <strain evidence="2 3">CY18W</strain>
    </source>
</reference>
<dbReference type="EMBL" id="JACOGF010000004">
    <property type="protein sequence ID" value="MBC3917998.1"/>
    <property type="molecule type" value="Genomic_DNA"/>
</dbReference>
<evidence type="ECO:0000313" key="3">
    <source>
        <dbReference type="Proteomes" id="UP000650424"/>
    </source>
</evidence>
<dbReference type="RefSeq" id="WP_186947222.1">
    <property type="nucleotide sequence ID" value="NZ_JACOGF010000004.1"/>
</dbReference>
<organism evidence="2 3">
    <name type="scientific">Undibacterium hunanense</name>
    <dbReference type="NCBI Taxonomy" id="2762292"/>
    <lineage>
        <taxon>Bacteria</taxon>
        <taxon>Pseudomonadati</taxon>
        <taxon>Pseudomonadota</taxon>
        <taxon>Betaproteobacteria</taxon>
        <taxon>Burkholderiales</taxon>
        <taxon>Oxalobacteraceae</taxon>
        <taxon>Undibacterium</taxon>
    </lineage>
</organism>
<accession>A0ABR6ZQ63</accession>
<evidence type="ECO:0000256" key="1">
    <source>
        <dbReference type="SAM" id="Phobius"/>
    </source>
</evidence>
<sequence length="127" mass="13980">MAITDSLAQLASTLINSVHTRLELASVELEEELSRFSSSLLWSLAAMFFAGLAILVAILTLIVLFWDSYRYTVLLSLLGLFSLLAIGISLHVRSVMRNKPAFLSFTLAELKKDSSSLSNADRTVSKK</sequence>
<proteinExistence type="predicted"/>
<keyword evidence="1" id="KW-1133">Transmembrane helix</keyword>
<feature type="transmembrane region" description="Helical" evidence="1">
    <location>
        <begin position="71"/>
        <end position="92"/>
    </location>
</feature>